<dbReference type="PATRIC" id="fig|1227490.4.peg.1675"/>
<evidence type="ECO:0000313" key="3">
    <source>
        <dbReference type="EMBL" id="ELZ10784.1"/>
    </source>
</evidence>
<gene>
    <name evidence="3" type="ORF">C479_08233</name>
</gene>
<dbReference type="GO" id="GO:0004519">
    <property type="term" value="F:endonuclease activity"/>
    <property type="evidence" value="ECO:0007669"/>
    <property type="project" value="UniProtKB-KW"/>
</dbReference>
<dbReference type="InterPro" id="IPR002711">
    <property type="entry name" value="HNH"/>
</dbReference>
<dbReference type="InterPro" id="IPR058712">
    <property type="entry name" value="SRA_ScoMcrA"/>
</dbReference>
<protein>
    <submittedName>
        <fullName evidence="3">HNH endonuclease</fullName>
    </submittedName>
</protein>
<dbReference type="GO" id="GO:0008270">
    <property type="term" value="F:zinc ion binding"/>
    <property type="evidence" value="ECO:0007669"/>
    <property type="project" value="InterPro"/>
</dbReference>
<dbReference type="GO" id="GO:0003676">
    <property type="term" value="F:nucleic acid binding"/>
    <property type="evidence" value="ECO:0007669"/>
    <property type="project" value="InterPro"/>
</dbReference>
<keyword evidence="3" id="KW-0255">Endonuclease</keyword>
<keyword evidence="3" id="KW-0540">Nuclease</keyword>
<feature type="region of interest" description="Disordered" evidence="1">
    <location>
        <begin position="320"/>
        <end position="344"/>
    </location>
</feature>
<dbReference type="AlphaFoldDB" id="M0BMC4"/>
<dbReference type="Pfam" id="PF01844">
    <property type="entry name" value="HNH"/>
    <property type="match status" value="1"/>
</dbReference>
<keyword evidence="4" id="KW-1185">Reference proteome</keyword>
<feature type="region of interest" description="Disordered" evidence="1">
    <location>
        <begin position="411"/>
        <end position="432"/>
    </location>
</feature>
<evidence type="ECO:0000256" key="1">
    <source>
        <dbReference type="SAM" id="MobiDB-lite"/>
    </source>
</evidence>
<evidence type="ECO:0000313" key="4">
    <source>
        <dbReference type="Proteomes" id="UP000011560"/>
    </source>
</evidence>
<dbReference type="OrthoDB" id="192298at2157"/>
<proteinExistence type="predicted"/>
<feature type="compositionally biased region" description="Low complexity" evidence="1">
    <location>
        <begin position="335"/>
        <end position="344"/>
    </location>
</feature>
<dbReference type="Gene3D" id="1.10.30.50">
    <property type="match status" value="1"/>
</dbReference>
<dbReference type="SMART" id="SM00507">
    <property type="entry name" value="HNHc"/>
    <property type="match status" value="1"/>
</dbReference>
<keyword evidence="3" id="KW-0378">Hydrolase</keyword>
<dbReference type="CDD" id="cd00085">
    <property type="entry name" value="HNHc"/>
    <property type="match status" value="1"/>
</dbReference>
<feature type="domain" description="HNH nuclease" evidence="2">
    <location>
        <begin position="349"/>
        <end position="408"/>
    </location>
</feature>
<name>M0BMC4_9EURY</name>
<reference evidence="3 4" key="1">
    <citation type="journal article" date="2014" name="PLoS Genet.">
        <title>Phylogenetically driven sequencing of extremely halophilic archaea reveals strategies for static and dynamic osmo-response.</title>
        <authorList>
            <person name="Becker E.A."/>
            <person name="Seitzer P.M."/>
            <person name="Tritt A."/>
            <person name="Larsen D."/>
            <person name="Krusor M."/>
            <person name="Yao A.I."/>
            <person name="Wu D."/>
            <person name="Madern D."/>
            <person name="Eisen J.A."/>
            <person name="Darling A.E."/>
            <person name="Facciotti M.T."/>
        </authorList>
    </citation>
    <scope>NUCLEOTIDE SEQUENCE [LARGE SCALE GENOMIC DNA]</scope>
    <source>
        <strain evidence="3 4">JCM 14624</strain>
    </source>
</reference>
<accession>M0BMC4</accession>
<dbReference type="InterPro" id="IPR003615">
    <property type="entry name" value="HNH_nuc"/>
</dbReference>
<sequence length="432" mass="48480">MARMTAERFFGGVDGRLSYLHSTLQHISESTPSHSDLQAWVQQQTPAGSSQAIRRNIAFLEQIDLIEEVDGRYRPTNKGEVFWQRDEPLVMYEGLATNVDGFREICRAISSGARTSSAIRDQLKQAFPDYELSDGVIAKHLEWLRALDLVPESDGVYSIPIEDGNFRVGEMYNRWFIHDVLKGERYKGIATPSALDIVMLFTGESGSAYGYEDTFLPDDRFVYTGEGVEGDMTMDGGNAAIRHHRENGESLHLFESTDMPWLVTYLGEYEYEKHVIDALPDETGTDRDAIRFTLAPVGGTDVEIAEGSPESLSLDHLYEKAKQSSPTVRGDESRSTTTATRRSYQRSRIVQEYALRQADGVCQGCGDEAPFLDSGGEPFLEVHHLTRRSDGGPDDPDNVIALCPNCHRRVHEGRDGDAFNRKLKEEEANRDR</sequence>
<dbReference type="Pfam" id="PF26348">
    <property type="entry name" value="SRA_ScoMcrA"/>
    <property type="match status" value="1"/>
</dbReference>
<dbReference type="EMBL" id="AOIQ01000014">
    <property type="protein sequence ID" value="ELZ10784.1"/>
    <property type="molecule type" value="Genomic_DNA"/>
</dbReference>
<evidence type="ECO:0000259" key="2">
    <source>
        <dbReference type="SMART" id="SM00507"/>
    </source>
</evidence>
<dbReference type="Proteomes" id="UP000011560">
    <property type="component" value="Unassembled WGS sequence"/>
</dbReference>
<organism evidence="3 4">
    <name type="scientific">Halovivax asiaticus JCM 14624</name>
    <dbReference type="NCBI Taxonomy" id="1227490"/>
    <lineage>
        <taxon>Archaea</taxon>
        <taxon>Methanobacteriati</taxon>
        <taxon>Methanobacteriota</taxon>
        <taxon>Stenosarchaea group</taxon>
        <taxon>Halobacteria</taxon>
        <taxon>Halobacteriales</taxon>
        <taxon>Natrialbaceae</taxon>
        <taxon>Halovivax</taxon>
    </lineage>
</organism>
<comment type="caution">
    <text evidence="3">The sequence shown here is derived from an EMBL/GenBank/DDBJ whole genome shotgun (WGS) entry which is preliminary data.</text>
</comment>
<feature type="compositionally biased region" description="Basic and acidic residues" evidence="1">
    <location>
        <begin position="412"/>
        <end position="432"/>
    </location>
</feature>